<dbReference type="AlphaFoldDB" id="A0A2H4RMS5"/>
<dbReference type="EMBL" id="MG434620">
    <property type="protein sequence ID" value="ATY51926.1"/>
    <property type="molecule type" value="mRNA"/>
</dbReference>
<dbReference type="GO" id="GO:0016020">
    <property type="term" value="C:membrane"/>
    <property type="evidence" value="ECO:0007669"/>
    <property type="project" value="TreeGrafter"/>
</dbReference>
<dbReference type="PANTHER" id="PTHR10174:SF230">
    <property type="entry name" value="ALPHA-TOCOPHEROL TRANSFER PROTEIN-LIKE"/>
    <property type="match status" value="1"/>
</dbReference>
<dbReference type="PRINTS" id="PR00180">
    <property type="entry name" value="CRETINALDHBP"/>
</dbReference>
<dbReference type="PROSITE" id="PS50191">
    <property type="entry name" value="CRAL_TRIO"/>
    <property type="match status" value="1"/>
</dbReference>
<evidence type="ECO:0000259" key="1">
    <source>
        <dbReference type="PROSITE" id="PS50191"/>
    </source>
</evidence>
<dbReference type="Gene3D" id="1.20.5.1200">
    <property type="entry name" value="Alpha-tocopherol transfer"/>
    <property type="match status" value="1"/>
</dbReference>
<dbReference type="Pfam" id="PF00650">
    <property type="entry name" value="CRAL_TRIO"/>
    <property type="match status" value="1"/>
</dbReference>
<dbReference type="SUPFAM" id="SSF52087">
    <property type="entry name" value="CRAL/TRIO domain"/>
    <property type="match status" value="1"/>
</dbReference>
<dbReference type="Gene3D" id="3.40.525.10">
    <property type="entry name" value="CRAL-TRIO lipid binding domain"/>
    <property type="match status" value="1"/>
</dbReference>
<dbReference type="InterPro" id="IPR001251">
    <property type="entry name" value="CRAL-TRIO_dom"/>
</dbReference>
<reference evidence="2" key="1">
    <citation type="journal article" date="2017" name="Genome Biol. Evol.">
        <title>Copy Number Variation and Expression Analysis Reveals a Nonorthologous Pinta Gene Family Member Involved in Butterfly Vision.</title>
        <authorList>
            <person name="Macias-Munoz A."/>
            <person name="McCulloch K.J."/>
            <person name="Briscoe A.D."/>
        </authorList>
    </citation>
    <scope>NUCLEOTIDE SEQUENCE</scope>
</reference>
<dbReference type="SUPFAM" id="SSF46938">
    <property type="entry name" value="CRAL/TRIO N-terminal domain"/>
    <property type="match status" value="1"/>
</dbReference>
<protein>
    <submittedName>
        <fullName evidence="2">CTD13</fullName>
    </submittedName>
</protein>
<dbReference type="InterPro" id="IPR036273">
    <property type="entry name" value="CRAL/TRIO_N_dom_sf"/>
</dbReference>
<dbReference type="SMART" id="SM00516">
    <property type="entry name" value="SEC14"/>
    <property type="match status" value="1"/>
</dbReference>
<dbReference type="InterPro" id="IPR036865">
    <property type="entry name" value="CRAL-TRIO_dom_sf"/>
</dbReference>
<feature type="domain" description="CRAL-TRIO" evidence="1">
    <location>
        <begin position="93"/>
        <end position="258"/>
    </location>
</feature>
<proteinExistence type="evidence at transcript level"/>
<sequence length="307" mass="35227">MAFLEGPSIKQIEMIKQELGEGPDDLERGVRDLRSMCAANPYLPNADALETQLLQVFLRGCRMDFERARKKLETFCYARSRFRDLYEHRSITEPPLNEVCKFLDIIPLPKLTDEGLRVTIFRVRPNYPESASDISAAVRAILLISDVRMHDETLIAGDVFIWEASHVRASIAARVAASASSVRRSIQLAQAAYPQRMRRIHVVGAPSLVASSLNLMRSCVNEKIRKRYYLHSKTEELFDHFPARVLPAEWGGEEESIEILNKKWRRRVDEVRDYLRDLSEVCNVCPDSHYDNDIYGVVGSFRKLDID</sequence>
<name>A0A2H4RMS5_HELME</name>
<dbReference type="CDD" id="cd00170">
    <property type="entry name" value="SEC14"/>
    <property type="match status" value="1"/>
</dbReference>
<organism evidence="2">
    <name type="scientific">Heliconius melpomene</name>
    <name type="common">Postman butterfly</name>
    <dbReference type="NCBI Taxonomy" id="34740"/>
    <lineage>
        <taxon>Eukaryota</taxon>
        <taxon>Metazoa</taxon>
        <taxon>Ecdysozoa</taxon>
        <taxon>Arthropoda</taxon>
        <taxon>Hexapoda</taxon>
        <taxon>Insecta</taxon>
        <taxon>Pterygota</taxon>
        <taxon>Neoptera</taxon>
        <taxon>Endopterygota</taxon>
        <taxon>Lepidoptera</taxon>
        <taxon>Glossata</taxon>
        <taxon>Ditrysia</taxon>
        <taxon>Papilionoidea</taxon>
        <taxon>Nymphalidae</taxon>
        <taxon>Heliconiinae</taxon>
        <taxon>Heliconiini</taxon>
        <taxon>Heliconius</taxon>
    </lineage>
</organism>
<evidence type="ECO:0000313" key="2">
    <source>
        <dbReference type="EMBL" id="ATY51926.1"/>
    </source>
</evidence>
<dbReference type="GO" id="GO:1902936">
    <property type="term" value="F:phosphatidylinositol bisphosphate binding"/>
    <property type="evidence" value="ECO:0007669"/>
    <property type="project" value="TreeGrafter"/>
</dbReference>
<accession>A0A2H4RMS5</accession>
<dbReference type="PANTHER" id="PTHR10174">
    <property type="entry name" value="ALPHA-TOCOPHEROL TRANSFER PROTEIN-RELATED"/>
    <property type="match status" value="1"/>
</dbReference>